<accession>A0A410FRG8</accession>
<dbReference type="InterPro" id="IPR051784">
    <property type="entry name" value="Nod_factor_ABC_transporter"/>
</dbReference>
<dbReference type="PANTHER" id="PTHR43229">
    <property type="entry name" value="NODULATION PROTEIN J"/>
    <property type="match status" value="1"/>
</dbReference>
<proteinExistence type="predicted"/>
<dbReference type="PANTHER" id="PTHR43229:SF6">
    <property type="entry name" value="ABC-TYPE MULTIDRUG TRANSPORT SYSTEM, PERMEASE COMPONENT"/>
    <property type="match status" value="1"/>
</dbReference>
<feature type="transmembrane region" description="Helical" evidence="5">
    <location>
        <begin position="73"/>
        <end position="97"/>
    </location>
</feature>
<dbReference type="PIRSF" id="PIRSF006648">
    <property type="entry name" value="DrrB"/>
    <property type="match status" value="1"/>
</dbReference>
<dbReference type="GO" id="GO:0043190">
    <property type="term" value="C:ATP-binding cassette (ABC) transporter complex"/>
    <property type="evidence" value="ECO:0007669"/>
    <property type="project" value="InterPro"/>
</dbReference>
<sequence>MGILGRVRDGLGIVLAVAVKELIQFRRYPSWIIAVFIWPLLFPMMSVFSARALAGPEAQALDAFAALSGTTNYTGYIIVGLVMWMWLNMTLWTLGSFMRSEQMRGTLEATWLCPVSRFGVLLGATCSQLLISMVNLTVSLIAFRYIWGFRAVGNLGLTVLLFILSAAAVYGLGIAFASLVMWVKEANAMVFLVRGVFTVFCGMTYPLAVLPGWMRIVSRGLPLTYSIDGIRAVALAGAGLADVTGHIAALAAFAAVTLVAGFAAFRWTERRVLRTGALGHH</sequence>
<protein>
    <recommendedName>
        <fullName evidence="6">ABC transmembrane type-2 domain-containing protein</fullName>
    </recommendedName>
</protein>
<dbReference type="InterPro" id="IPR000412">
    <property type="entry name" value="ABC_2_transport"/>
</dbReference>
<comment type="subcellular location">
    <subcellularLocation>
        <location evidence="1">Membrane</location>
        <topology evidence="1">Multi-pass membrane protein</topology>
    </subcellularLocation>
</comment>
<dbReference type="Pfam" id="PF12698">
    <property type="entry name" value="ABC2_membrane_3"/>
    <property type="match status" value="1"/>
</dbReference>
<evidence type="ECO:0000256" key="1">
    <source>
        <dbReference type="ARBA" id="ARBA00004141"/>
    </source>
</evidence>
<evidence type="ECO:0000313" key="7">
    <source>
        <dbReference type="EMBL" id="QAA75789.1"/>
    </source>
</evidence>
<dbReference type="GO" id="GO:0140359">
    <property type="term" value="F:ABC-type transporter activity"/>
    <property type="evidence" value="ECO:0007669"/>
    <property type="project" value="InterPro"/>
</dbReference>
<keyword evidence="2 5" id="KW-0812">Transmembrane</keyword>
<keyword evidence="3 5" id="KW-1133">Transmembrane helix</keyword>
<dbReference type="EMBL" id="CP034928">
    <property type="protein sequence ID" value="QAA75789.1"/>
    <property type="molecule type" value="Genomic_DNA"/>
</dbReference>
<organism evidence="7 8">
    <name type="scientific">Bipolaricaulis sibiricus</name>
    <dbReference type="NCBI Taxonomy" id="2501609"/>
    <lineage>
        <taxon>Bacteria</taxon>
        <taxon>Candidatus Bipolaricaulota</taxon>
        <taxon>Candidatus Bipolaricaulia</taxon>
        <taxon>Candidatus Bipolaricaulales</taxon>
        <taxon>Candidatus Bipolaricaulaceae</taxon>
        <taxon>Candidatus Bipolaricaulis</taxon>
    </lineage>
</organism>
<feature type="transmembrane region" description="Helical" evidence="5">
    <location>
        <begin position="118"/>
        <end position="147"/>
    </location>
</feature>
<evidence type="ECO:0000259" key="6">
    <source>
        <dbReference type="PROSITE" id="PS51012"/>
    </source>
</evidence>
<feature type="transmembrane region" description="Helical" evidence="5">
    <location>
        <begin position="31"/>
        <end position="53"/>
    </location>
</feature>
<dbReference type="InterPro" id="IPR013525">
    <property type="entry name" value="ABC2_TM"/>
</dbReference>
<evidence type="ECO:0000256" key="4">
    <source>
        <dbReference type="ARBA" id="ARBA00023136"/>
    </source>
</evidence>
<feature type="transmembrane region" description="Helical" evidence="5">
    <location>
        <begin position="247"/>
        <end position="265"/>
    </location>
</feature>
<evidence type="ECO:0000256" key="5">
    <source>
        <dbReference type="SAM" id="Phobius"/>
    </source>
</evidence>
<dbReference type="KEGG" id="bih:BIP78_0021"/>
<evidence type="ECO:0000256" key="2">
    <source>
        <dbReference type="ARBA" id="ARBA00022692"/>
    </source>
</evidence>
<name>A0A410FRG8_BIPS1</name>
<dbReference type="InterPro" id="IPR047817">
    <property type="entry name" value="ABC2_TM_bact-type"/>
</dbReference>
<keyword evidence="4 5" id="KW-0472">Membrane</keyword>
<feature type="transmembrane region" description="Helical" evidence="5">
    <location>
        <begin position="159"/>
        <end position="183"/>
    </location>
</feature>
<reference evidence="8" key="1">
    <citation type="submission" date="2018-12" db="EMBL/GenBank/DDBJ databases">
        <title>Complete genome sequence of an uncultured bacterium of the candidate phylum Bipolaricaulota.</title>
        <authorList>
            <person name="Kadnikov V.V."/>
            <person name="Mardanov A.V."/>
            <person name="Beletsky A.V."/>
            <person name="Frank Y.A."/>
            <person name="Karnachuk O.V."/>
            <person name="Ravin N.V."/>
        </authorList>
    </citation>
    <scope>NUCLEOTIDE SEQUENCE [LARGE SCALE GENOMIC DNA]</scope>
</reference>
<feature type="transmembrane region" description="Helical" evidence="5">
    <location>
        <begin position="195"/>
        <end position="214"/>
    </location>
</feature>
<dbReference type="AlphaFoldDB" id="A0A410FRG8"/>
<dbReference type="Proteomes" id="UP000287233">
    <property type="component" value="Chromosome"/>
</dbReference>
<feature type="domain" description="ABC transmembrane type-2" evidence="6">
    <location>
        <begin position="34"/>
        <end position="268"/>
    </location>
</feature>
<dbReference type="PROSITE" id="PS51012">
    <property type="entry name" value="ABC_TM2"/>
    <property type="match status" value="1"/>
</dbReference>
<evidence type="ECO:0000256" key="3">
    <source>
        <dbReference type="ARBA" id="ARBA00022989"/>
    </source>
</evidence>
<gene>
    <name evidence="7" type="ORF">BIP78_0021</name>
</gene>
<evidence type="ECO:0000313" key="8">
    <source>
        <dbReference type="Proteomes" id="UP000287233"/>
    </source>
</evidence>